<dbReference type="PANTHER" id="PTHR47270">
    <property type="entry name" value="PROTEIN MLP1-LIKE"/>
    <property type="match status" value="1"/>
</dbReference>
<reference evidence="4 5" key="2">
    <citation type="journal article" date="2017" name="Front. Plant Sci.">
        <title>Gene Classification and Mining of Molecular Markers Useful in Red Clover (Trifolium pratense) Breeding.</title>
        <authorList>
            <person name="Istvanek J."/>
            <person name="Dluhosova J."/>
            <person name="Dluhos P."/>
            <person name="Patkova L."/>
            <person name="Nedelnik J."/>
            <person name="Repkova J."/>
        </authorList>
    </citation>
    <scope>NUCLEOTIDE SEQUENCE [LARGE SCALE GENOMIC DNA]</scope>
    <source>
        <strain evidence="5">cv. Tatra</strain>
        <tissue evidence="4">Young leaves</tissue>
    </source>
</reference>
<feature type="coiled-coil region" evidence="1">
    <location>
        <begin position="752"/>
        <end position="846"/>
    </location>
</feature>
<evidence type="ECO:0000256" key="1">
    <source>
        <dbReference type="SAM" id="Coils"/>
    </source>
</evidence>
<dbReference type="SUPFAM" id="SSF57997">
    <property type="entry name" value="Tropomyosin"/>
    <property type="match status" value="1"/>
</dbReference>
<feature type="coiled-coil region" evidence="1">
    <location>
        <begin position="407"/>
        <end position="590"/>
    </location>
</feature>
<dbReference type="STRING" id="57577.A0A2K3NWV1"/>
<feature type="region of interest" description="Disordered" evidence="2">
    <location>
        <begin position="1175"/>
        <end position="1217"/>
    </location>
</feature>
<sequence length="1381" mass="157338">MFKLHKHRSQKSGDKIEFRISHLKALQVPKGWDKLFVSVVSVENGKTIAKSSKVAVRNGSCQWSDTFSQSIWVSRDNSSKEIDDCLLKLVVSMGSLRSGILGEVTVSMTSYVSSDAAVPLSIPLNKCNHGTVLNVTVQCLTPRKKPRDQESRETNSHLKGMNENNDELNLKSNESDCSYVQSVESNSVGDVDSTLSTGEVETMATSLSGSVSNYSYNSAEDSIGRGNISPCISDGQSPTNGQGSTSSQKSVSNYDYPVNNSSQSNRSSFNCQNMQDIGASSAKMTNGSTNSVEAAEDTSEELRAEAKMWEMNARKLLGDLEMLRTEFSDQSKKLAGLEMDLSTAYVERDSLKKEVDHLTLPSGDPIVRQKTLEDSISQGECIPEIENALKDELKFQKESNSNLSLQLKKSQEANVELVSVLQELEETIEQQKLEIENLSSLPSKLSALEKSLQISEEGNRIFMQQIEQLEESNKNLLAKVQNLEEKLEDKMQDIEYPKISNNKTLSDIEMEYERKLSSKEEEISILKARLLESVPETCNAETASKNIGDADLLEQMETLKEKVQELEMDCNELTNENLELLFKLKEAKTNSKDGCTSKDLLSDMLNDQSFLSFESESSNNLFRIFHSQDILPEESAKKINNDGHISIQELETSKSAQVKITDLNNELTDRTYEMENLEVNLSSKEKEIEVLQKLLSELEAKVYHLEQEKLQLEEHMEDRLKEKTHEMKHSRSDIEHENGQLLTRVSVLEIQVRDLSNEQESQLSELENARNNASRLQEKVMEMQSEMDSSIEDLEQKLNATQFHWSEAQEECEYLRGENQQLQITIENLEEECNSFEKLNGYLSQQKLDLEERCSLVGARLRESGKRFADFCGRVGLLENKYALMMEDIASKEKNLNSDMDGILDENRKHMDQGQSLLNQIQMEKMVEIQNLKLEVENLSLKLSAAYDEKERIASNALLEVSTLRDEKAKLESAFGEAQSKVILSKTEINMMQSEYEQKLKDITTELMAEHEKLSELVEDYKSRELKFKSTISSLESKLTVTEYGRQQYMEEYGNLKVQLQQTCELENEIMALKSELNASNTEKERLEASLCLKSELCEDLKAENTSFERKISSLEKDASELEHCKRTKASLEERLTQLKNELIARDTRCVQEKSDLQKKAQALEEELKLIKEQKRNHVSKLNRKPVNDDQKASKLNSMVKNTNQVRGNRKKPSLKNDREILKDQQDPYYSRKHQNEVESEHGLLDENVHVIEVDSVSKAQLLENEVEKAKEANDIYEVQLNRMLWLSHIRLWGTLLAAIVIRSSPQGRNNQASGPVKSMAEEELVTKEKFERTKSKLEEELTDIQDRYFHMSLKYAEVEAQREELVMQLRVAKSKKGWLS</sequence>
<feature type="compositionally biased region" description="Polar residues" evidence="2">
    <location>
        <begin position="1194"/>
        <end position="1207"/>
    </location>
</feature>
<protein>
    <recommendedName>
        <fullName evidence="3">C2 NT-type domain-containing protein</fullName>
    </recommendedName>
</protein>
<organism evidence="4 5">
    <name type="scientific">Trifolium pratense</name>
    <name type="common">Red clover</name>
    <dbReference type="NCBI Taxonomy" id="57577"/>
    <lineage>
        <taxon>Eukaryota</taxon>
        <taxon>Viridiplantae</taxon>
        <taxon>Streptophyta</taxon>
        <taxon>Embryophyta</taxon>
        <taxon>Tracheophyta</taxon>
        <taxon>Spermatophyta</taxon>
        <taxon>Magnoliopsida</taxon>
        <taxon>eudicotyledons</taxon>
        <taxon>Gunneridae</taxon>
        <taxon>Pentapetalae</taxon>
        <taxon>rosids</taxon>
        <taxon>fabids</taxon>
        <taxon>Fabales</taxon>
        <taxon>Fabaceae</taxon>
        <taxon>Papilionoideae</taxon>
        <taxon>50 kb inversion clade</taxon>
        <taxon>NPAAA clade</taxon>
        <taxon>Hologalegina</taxon>
        <taxon>IRL clade</taxon>
        <taxon>Trifolieae</taxon>
        <taxon>Trifolium</taxon>
    </lineage>
</organism>
<feature type="region of interest" description="Disordered" evidence="2">
    <location>
        <begin position="225"/>
        <end position="271"/>
    </location>
</feature>
<keyword evidence="1" id="KW-0175">Coiled coil</keyword>
<proteinExistence type="predicted"/>
<feature type="compositionally biased region" description="Low complexity" evidence="2">
    <location>
        <begin position="259"/>
        <end position="271"/>
    </location>
</feature>
<dbReference type="PROSITE" id="PS51840">
    <property type="entry name" value="C2_NT"/>
    <property type="match status" value="1"/>
</dbReference>
<feature type="coiled-coil region" evidence="1">
    <location>
        <begin position="660"/>
        <end position="715"/>
    </location>
</feature>
<dbReference type="Pfam" id="PF10358">
    <property type="entry name" value="NT-C2"/>
    <property type="match status" value="1"/>
</dbReference>
<feature type="compositionally biased region" description="Polar residues" evidence="2">
    <location>
        <begin position="234"/>
        <end position="253"/>
    </location>
</feature>
<dbReference type="Proteomes" id="UP000236291">
    <property type="component" value="Unassembled WGS sequence"/>
</dbReference>
<dbReference type="EMBL" id="ASHM01001928">
    <property type="protein sequence ID" value="PNY07512.1"/>
    <property type="molecule type" value="Genomic_DNA"/>
</dbReference>
<gene>
    <name evidence="4" type="ORF">L195_g004010</name>
</gene>
<name>A0A2K3NWV1_TRIPR</name>
<feature type="coiled-coil region" evidence="1">
    <location>
        <begin position="1321"/>
        <end position="1376"/>
    </location>
</feature>
<comment type="caution">
    <text evidence="4">The sequence shown here is derived from an EMBL/GenBank/DDBJ whole genome shotgun (WGS) entry which is preliminary data.</text>
</comment>
<evidence type="ECO:0000256" key="2">
    <source>
        <dbReference type="SAM" id="MobiDB-lite"/>
    </source>
</evidence>
<evidence type="ECO:0000313" key="4">
    <source>
        <dbReference type="EMBL" id="PNY07512.1"/>
    </source>
</evidence>
<dbReference type="PANTHER" id="PTHR47270:SF3">
    <property type="entry name" value="HYPOTETICAL PROTEIN"/>
    <property type="match status" value="1"/>
</dbReference>
<feature type="region of interest" description="Disordered" evidence="2">
    <location>
        <begin position="142"/>
        <end position="171"/>
    </location>
</feature>
<evidence type="ECO:0000259" key="3">
    <source>
        <dbReference type="PROSITE" id="PS51840"/>
    </source>
</evidence>
<dbReference type="InterPro" id="IPR019448">
    <property type="entry name" value="NT-C2"/>
</dbReference>
<reference evidence="4 5" key="1">
    <citation type="journal article" date="2014" name="Am. J. Bot.">
        <title>Genome assembly and annotation for red clover (Trifolium pratense; Fabaceae).</title>
        <authorList>
            <person name="Istvanek J."/>
            <person name="Jaros M."/>
            <person name="Krenek A."/>
            <person name="Repkova J."/>
        </authorList>
    </citation>
    <scope>NUCLEOTIDE SEQUENCE [LARGE SCALE GENOMIC DNA]</scope>
    <source>
        <strain evidence="5">cv. Tatra</strain>
        <tissue evidence="4">Young leaves</tissue>
    </source>
</reference>
<dbReference type="Gene3D" id="1.10.287.1490">
    <property type="match status" value="1"/>
</dbReference>
<accession>A0A2K3NWV1</accession>
<feature type="compositionally biased region" description="Basic and acidic residues" evidence="2">
    <location>
        <begin position="147"/>
        <end position="156"/>
    </location>
</feature>
<feature type="domain" description="C2 NT-type" evidence="3">
    <location>
        <begin position="6"/>
        <end position="141"/>
    </location>
</feature>
<feature type="coiled-coil region" evidence="1">
    <location>
        <begin position="929"/>
        <end position="981"/>
    </location>
</feature>
<evidence type="ECO:0000313" key="5">
    <source>
        <dbReference type="Proteomes" id="UP000236291"/>
    </source>
</evidence>